<proteinExistence type="predicted"/>
<keyword evidence="3" id="KW-1185">Reference proteome</keyword>
<comment type="caution">
    <text evidence="2">The sequence shown here is derived from an EMBL/GenBank/DDBJ whole genome shotgun (WGS) entry which is preliminary data.</text>
</comment>
<feature type="region of interest" description="Disordered" evidence="1">
    <location>
        <begin position="210"/>
        <end position="232"/>
    </location>
</feature>
<dbReference type="EMBL" id="NBNE01013118">
    <property type="protein sequence ID" value="OWY95299.1"/>
    <property type="molecule type" value="Genomic_DNA"/>
</dbReference>
<dbReference type="AlphaFoldDB" id="A0A225UT09"/>
<sequence length="492" mass="55281">MLVTDSGGAAFLNLMGRFAMFLAFSTGKGGDLRKRNTVMSYYRNVKNWLLENFPQHRSEIEQQLLKMGRIMERHWLKRQQGGLVKRLQRAPRTTCGLSSMDSTTTQPEKKNTKTLVSDLAFIQKCNLSVSSENVLFLRLVRTKTSDEQGLSLYPDKTSFITCPLHAIAMALAMQTFPNASVLSVKQLFKEVNVNPSLAEKEAPLIEALLHAGDDKGSTPSSTDPPQGPRRSSYKDTLITATTQQAQADITSNLSLRGGAQHANDDSSLSAQWIFDRGNWNMTAINKAFAYVFNTANEDMRVSKVLSDWKSTETPCIPSLSRTRIRKIGATLFASSLGFENASLNVDKHVADMLTAILIQNFPETSDRYPMSPFASRMRLCLLAENVNLSELLPWSVERKRETSQPPHDEKEPSHIQLINHHNAVISQLLETNQELSHRVAQLERRLCRPDPELFQVNTPTIADTHGETPRLWVSCNDQKYKSQTKQIVAFVE</sequence>
<dbReference type="OrthoDB" id="119265at2759"/>
<accession>A0A225UT09</accession>
<dbReference type="STRING" id="4795.A0A225UT09"/>
<evidence type="ECO:0000313" key="2">
    <source>
        <dbReference type="EMBL" id="OWY95299.1"/>
    </source>
</evidence>
<feature type="non-terminal residue" evidence="2">
    <location>
        <position position="492"/>
    </location>
</feature>
<reference evidence="3" key="1">
    <citation type="submission" date="2017-03" db="EMBL/GenBank/DDBJ databases">
        <title>Phytopthora megakarya and P. palmivora, two closely related causual agents of cacao black pod achieved similar genome size and gene model numbers by different mechanisms.</title>
        <authorList>
            <person name="Ali S."/>
            <person name="Shao J."/>
            <person name="Larry D.J."/>
            <person name="Kronmiller B."/>
            <person name="Shen D."/>
            <person name="Strem M.D."/>
            <person name="Melnick R.L."/>
            <person name="Guiltinan M.J."/>
            <person name="Tyler B.M."/>
            <person name="Meinhardt L.W."/>
            <person name="Bailey B.A."/>
        </authorList>
    </citation>
    <scope>NUCLEOTIDE SEQUENCE [LARGE SCALE GENOMIC DNA]</scope>
    <source>
        <strain evidence="3">zdho120</strain>
    </source>
</reference>
<gene>
    <name evidence="2" type="ORF">PHMEG_00034729</name>
</gene>
<evidence type="ECO:0000313" key="3">
    <source>
        <dbReference type="Proteomes" id="UP000198211"/>
    </source>
</evidence>
<organism evidence="2 3">
    <name type="scientific">Phytophthora megakarya</name>
    <dbReference type="NCBI Taxonomy" id="4795"/>
    <lineage>
        <taxon>Eukaryota</taxon>
        <taxon>Sar</taxon>
        <taxon>Stramenopiles</taxon>
        <taxon>Oomycota</taxon>
        <taxon>Peronosporomycetes</taxon>
        <taxon>Peronosporales</taxon>
        <taxon>Peronosporaceae</taxon>
        <taxon>Phytophthora</taxon>
    </lineage>
</organism>
<name>A0A225UT09_9STRA</name>
<evidence type="ECO:0000256" key="1">
    <source>
        <dbReference type="SAM" id="MobiDB-lite"/>
    </source>
</evidence>
<protein>
    <submittedName>
        <fullName evidence="2">Uncharacterized protein</fullName>
    </submittedName>
</protein>
<dbReference type="Proteomes" id="UP000198211">
    <property type="component" value="Unassembled WGS sequence"/>
</dbReference>